<keyword evidence="1" id="KW-0677">Repeat</keyword>
<accession>A0A1Z8JL88</accession>
<dbReference type="InterPro" id="IPR000504">
    <property type="entry name" value="RRM_dom"/>
</dbReference>
<dbReference type="PROSITE" id="PS50102">
    <property type="entry name" value="RRM"/>
    <property type="match status" value="2"/>
</dbReference>
<evidence type="ECO:0000313" key="6">
    <source>
        <dbReference type="EMBL" id="OUT21341.1"/>
    </source>
</evidence>
<evidence type="ECO:0000313" key="7">
    <source>
        <dbReference type="Proteomes" id="UP000195871"/>
    </source>
</evidence>
<proteinExistence type="predicted"/>
<dbReference type="EMBL" id="NHMM01000005">
    <property type="protein sequence ID" value="OUT21341.1"/>
    <property type="molecule type" value="Genomic_DNA"/>
</dbReference>
<feature type="region of interest" description="Disordered" evidence="4">
    <location>
        <begin position="68"/>
        <end position="122"/>
    </location>
</feature>
<feature type="domain" description="RRM" evidence="5">
    <location>
        <begin position="394"/>
        <end position="484"/>
    </location>
</feature>
<dbReference type="AlphaFoldDB" id="A0A1Z8JL88"/>
<evidence type="ECO:0000256" key="2">
    <source>
        <dbReference type="ARBA" id="ARBA00022884"/>
    </source>
</evidence>
<reference evidence="6 7" key="1">
    <citation type="submission" date="2017-05" db="EMBL/GenBank/DDBJ databases">
        <title>The Genome Sequence of Candida krusei Ckrusei653.</title>
        <authorList>
            <person name="Cuomo C."/>
            <person name="Forche A."/>
            <person name="Young S."/>
            <person name="Abouelleil A."/>
            <person name="Cao P."/>
            <person name="Chapman S."/>
            <person name="Cusick C."/>
            <person name="Shea T."/>
            <person name="Nusbaum C."/>
            <person name="Birren B."/>
        </authorList>
    </citation>
    <scope>NUCLEOTIDE SEQUENCE [LARGE SCALE GENOMIC DNA]</scope>
    <source>
        <strain evidence="6 7">Ckrusei653</strain>
    </source>
</reference>
<sequence length="537" mass="61193">MTIDIDTVQRSMAVSETDPNPDIGSATQDLKIQKTLLSLRGMFLALRCLRSMRVMSEAELKQAVKVKGEANGEANDENGEADREENGEADREENGEADREENGERDGEGKHPQHLQEQQQEIIPDRIFVGNLPYEVTEEDVRNLTPEFEVVSVEIPRKTYLNRALNRTFLQSKGYGFITYTNADDAKMAIDSIKSTPKYALPQNKEKFKQQQQQQQQHPHHHQHQHQQQQQLQQNGGFMPYQQYPRFARFQGTPRYHQGQRPIHQMQFYAQPPPGVEYYYSQPPSHVPAPQGVYSPKQQQQQQQQQQPYQVPESHQQAPMQDQAEEHGETCDSVQPVDRKFFDSLPKETIKPFIPQPIAIFAPPYQTIPLYSQHQQQSREDKQRRLENGVPSKTTIFVGNLERNLTVEDVGDFMKELNPINIKVPRKVLPPDVYRMLKLQGIAIQNKGIAFVRFSNEESQKRAIDMFNGKVWKGKKLNVTIAINVNDDLQSTQQPGEGVGADADADVVDNGDAVGVAIEEDKTDCEDVEIKLAENDG</sequence>
<protein>
    <recommendedName>
        <fullName evidence="5">RRM domain-containing protein</fullName>
    </recommendedName>
</protein>
<comment type="caution">
    <text evidence="6">The sequence shown here is derived from an EMBL/GenBank/DDBJ whole genome shotgun (WGS) entry which is preliminary data.</text>
</comment>
<dbReference type="PANTHER" id="PTHR23236:SF119">
    <property type="entry name" value="NUCLEAR RNA-BINDING PROTEIN SART-3"/>
    <property type="match status" value="1"/>
</dbReference>
<dbReference type="SUPFAM" id="SSF54928">
    <property type="entry name" value="RNA-binding domain, RBD"/>
    <property type="match status" value="2"/>
</dbReference>
<name>A0A1Z8JL88_PICKU</name>
<feature type="region of interest" description="Disordered" evidence="4">
    <location>
        <begin position="1"/>
        <end position="26"/>
    </location>
</feature>
<dbReference type="VEuPathDB" id="FungiDB:C5L36_0B03550"/>
<feature type="compositionally biased region" description="Low complexity" evidence="4">
    <location>
        <begin position="298"/>
        <end position="307"/>
    </location>
</feature>
<feature type="region of interest" description="Disordered" evidence="4">
    <location>
        <begin position="204"/>
        <end position="233"/>
    </location>
</feature>
<feature type="region of interest" description="Disordered" evidence="4">
    <location>
        <begin position="275"/>
        <end position="332"/>
    </location>
</feature>
<dbReference type="Gene3D" id="3.30.70.330">
    <property type="match status" value="2"/>
</dbReference>
<evidence type="ECO:0000259" key="5">
    <source>
        <dbReference type="PROSITE" id="PS50102"/>
    </source>
</evidence>
<organism evidence="6 7">
    <name type="scientific">Pichia kudriavzevii</name>
    <name type="common">Yeast</name>
    <name type="synonym">Issatchenkia orientalis</name>
    <dbReference type="NCBI Taxonomy" id="4909"/>
    <lineage>
        <taxon>Eukaryota</taxon>
        <taxon>Fungi</taxon>
        <taxon>Dikarya</taxon>
        <taxon>Ascomycota</taxon>
        <taxon>Saccharomycotina</taxon>
        <taxon>Pichiomycetes</taxon>
        <taxon>Pichiales</taxon>
        <taxon>Pichiaceae</taxon>
        <taxon>Pichia</taxon>
    </lineage>
</organism>
<dbReference type="GO" id="GO:0003723">
    <property type="term" value="F:RNA binding"/>
    <property type="evidence" value="ECO:0007669"/>
    <property type="project" value="UniProtKB-UniRule"/>
</dbReference>
<evidence type="ECO:0000256" key="1">
    <source>
        <dbReference type="ARBA" id="ARBA00022737"/>
    </source>
</evidence>
<dbReference type="CDD" id="cd00590">
    <property type="entry name" value="RRM_SF"/>
    <property type="match status" value="1"/>
</dbReference>
<dbReference type="InterPro" id="IPR012677">
    <property type="entry name" value="Nucleotide-bd_a/b_plait_sf"/>
</dbReference>
<feature type="compositionally biased region" description="Basic and acidic residues" evidence="4">
    <location>
        <begin position="80"/>
        <end position="111"/>
    </location>
</feature>
<dbReference type="Proteomes" id="UP000195871">
    <property type="component" value="Unassembled WGS sequence"/>
</dbReference>
<dbReference type="SMART" id="SM00360">
    <property type="entry name" value="RRM"/>
    <property type="match status" value="2"/>
</dbReference>
<dbReference type="Pfam" id="PF00076">
    <property type="entry name" value="RRM_1"/>
    <property type="match status" value="2"/>
</dbReference>
<evidence type="ECO:0000256" key="3">
    <source>
        <dbReference type="PROSITE-ProRule" id="PRU00176"/>
    </source>
</evidence>
<gene>
    <name evidence="6" type="ORF">CAS74_003457</name>
</gene>
<keyword evidence="2 3" id="KW-0694">RNA-binding</keyword>
<evidence type="ECO:0000256" key="4">
    <source>
        <dbReference type="SAM" id="MobiDB-lite"/>
    </source>
</evidence>
<feature type="compositionally biased region" description="Polar residues" evidence="4">
    <location>
        <begin position="8"/>
        <end position="18"/>
    </location>
</feature>
<feature type="domain" description="RRM" evidence="5">
    <location>
        <begin position="125"/>
        <end position="206"/>
    </location>
</feature>
<dbReference type="PANTHER" id="PTHR23236">
    <property type="entry name" value="EUKARYOTIC TRANSLATION INITIATION FACTOR 4B/4H"/>
    <property type="match status" value="1"/>
</dbReference>
<dbReference type="InterPro" id="IPR035979">
    <property type="entry name" value="RBD_domain_sf"/>
</dbReference>